<name>A0A553ZUN8_9BACI</name>
<reference evidence="1 2" key="1">
    <citation type="submission" date="2019-07" db="EMBL/GenBank/DDBJ databases">
        <authorList>
            <person name="Park Y.J."/>
            <person name="Jeong S.E."/>
            <person name="Jung H.S."/>
        </authorList>
    </citation>
    <scope>NUCLEOTIDE SEQUENCE [LARGE SCALE GENOMIC DNA]</scope>
    <source>
        <strain evidence="2">P16(2019)</strain>
    </source>
</reference>
<dbReference type="AlphaFoldDB" id="A0A553ZUN8"/>
<dbReference type="RefSeq" id="WP_143850089.1">
    <property type="nucleotide sequence ID" value="NZ_VLXZ01000013.1"/>
</dbReference>
<gene>
    <name evidence="1" type="ORF">FN960_17160</name>
</gene>
<evidence type="ECO:0000313" key="2">
    <source>
        <dbReference type="Proteomes" id="UP000318521"/>
    </source>
</evidence>
<comment type="caution">
    <text evidence="1">The sequence shown here is derived from an EMBL/GenBank/DDBJ whole genome shotgun (WGS) entry which is preliminary data.</text>
</comment>
<keyword evidence="2" id="KW-1185">Reference proteome</keyword>
<protein>
    <submittedName>
        <fullName evidence="1">Uncharacterized protein</fullName>
    </submittedName>
</protein>
<accession>A0A553ZUN8</accession>
<dbReference type="EMBL" id="VLXZ01000013">
    <property type="protein sequence ID" value="TSB45194.1"/>
    <property type="molecule type" value="Genomic_DNA"/>
</dbReference>
<dbReference type="OrthoDB" id="2967153at2"/>
<proteinExistence type="predicted"/>
<dbReference type="Proteomes" id="UP000318521">
    <property type="component" value="Unassembled WGS sequence"/>
</dbReference>
<organism evidence="1 2">
    <name type="scientific">Alkalicoccobacillus porphyridii</name>
    <dbReference type="NCBI Taxonomy" id="2597270"/>
    <lineage>
        <taxon>Bacteria</taxon>
        <taxon>Bacillati</taxon>
        <taxon>Bacillota</taxon>
        <taxon>Bacilli</taxon>
        <taxon>Bacillales</taxon>
        <taxon>Bacillaceae</taxon>
        <taxon>Alkalicoccobacillus</taxon>
    </lineage>
</organism>
<sequence length="108" mass="12561">MKQPIRVFVEYKINDKAKKGYEQLMPSLLNTLSEEGATNIEWFEAADQPLLYVEMFEVSTLSHYRRLKQLRQTKIHPDFQQLDPMIAGGLSKLHCWAFQRKETGGESS</sequence>
<evidence type="ECO:0000313" key="1">
    <source>
        <dbReference type="EMBL" id="TSB45194.1"/>
    </source>
</evidence>